<keyword evidence="8 12" id="KW-0472">Membrane</keyword>
<protein>
    <recommendedName>
        <fullName evidence="17">Trichome birefringence-like N-terminal domain-containing protein</fullName>
    </recommendedName>
</protein>
<feature type="domain" description="Trichome birefringence-like C-terminal" evidence="13">
    <location>
        <begin position="67"/>
        <end position="353"/>
    </location>
</feature>
<evidence type="ECO:0000259" key="14">
    <source>
        <dbReference type="Pfam" id="PF14416"/>
    </source>
</evidence>
<evidence type="ECO:0000313" key="15">
    <source>
        <dbReference type="EnsemblPlants" id="LPERR03G33040.1"/>
    </source>
</evidence>
<feature type="transmembrane region" description="Helical" evidence="12">
    <location>
        <begin position="806"/>
        <end position="824"/>
    </location>
</feature>
<evidence type="ECO:0000256" key="7">
    <source>
        <dbReference type="ARBA" id="ARBA00023034"/>
    </source>
</evidence>
<comment type="similarity">
    <text evidence="2">Belongs to the PC-esterase family. TBL subfamily.</text>
</comment>
<evidence type="ECO:0000256" key="3">
    <source>
        <dbReference type="ARBA" id="ARBA00022679"/>
    </source>
</evidence>
<dbReference type="eggNOG" id="ENOG502QTQP">
    <property type="taxonomic scope" value="Eukaryota"/>
</dbReference>
<comment type="subcellular location">
    <subcellularLocation>
        <location evidence="1">Golgi apparatus membrane</location>
        <topology evidence="1">Single-pass type II membrane protein</topology>
    </subcellularLocation>
</comment>
<dbReference type="PANTHER" id="PTHR32285">
    <property type="entry name" value="PROTEIN TRICHOME BIREFRINGENCE-LIKE 9-RELATED"/>
    <property type="match status" value="1"/>
</dbReference>
<evidence type="ECO:0000256" key="12">
    <source>
        <dbReference type="SAM" id="Phobius"/>
    </source>
</evidence>
<evidence type="ECO:0000259" key="13">
    <source>
        <dbReference type="Pfam" id="PF13839"/>
    </source>
</evidence>
<feature type="domain" description="Trichome birefringence-like N-terminal" evidence="14">
    <location>
        <begin position="868"/>
        <end position="921"/>
    </location>
</feature>
<feature type="domain" description="Trichome birefringence-like N-terminal" evidence="14">
    <location>
        <begin position="1277"/>
        <end position="1330"/>
    </location>
</feature>
<feature type="domain" description="Trichome birefringence-like N-terminal" evidence="14">
    <location>
        <begin position="408"/>
        <end position="461"/>
    </location>
</feature>
<keyword evidence="4 12" id="KW-0812">Transmembrane</keyword>
<evidence type="ECO:0000256" key="11">
    <source>
        <dbReference type="SAM" id="MobiDB-lite"/>
    </source>
</evidence>
<reference evidence="15" key="3">
    <citation type="submission" date="2015-04" db="UniProtKB">
        <authorList>
            <consortium name="EnsemblPlants"/>
        </authorList>
    </citation>
    <scope>IDENTIFICATION</scope>
</reference>
<dbReference type="HOGENOM" id="CLU_243098_0_0_1"/>
<accession>A0A0D9W0Q2</accession>
<feature type="region of interest" description="Disordered" evidence="11">
    <location>
        <begin position="1511"/>
        <end position="1548"/>
    </location>
</feature>
<dbReference type="Pfam" id="PF13839">
    <property type="entry name" value="PC-Esterase"/>
    <property type="match status" value="4"/>
</dbReference>
<feature type="transmembrane region" description="Helical" evidence="12">
    <location>
        <begin position="1238"/>
        <end position="1257"/>
    </location>
</feature>
<dbReference type="Proteomes" id="UP000032180">
    <property type="component" value="Chromosome 3"/>
</dbReference>
<keyword evidence="3" id="KW-0808">Transferase</keyword>
<name>A0A0D9W0Q2_9ORYZ</name>
<sequence length="1633" mass="184625">MPAFAVGKAAAGGCDVAQGEWVYDEAARPWYAEEECPYIQPQLTCQAHGRPDTAYQHWRWQPRGCSLPSFNATLMLEMLRGKRMLFVGDSLNRGQYVSLVCLLHRSIPESSKSMETFDSLTVFRAKNYNATIEFYWAPFLAESNSDDAVVHRIADRIVRGTSIEKHAKFWKGADILVFNSYLWWMTGQKMKILQGSFEDKSKDIVEMETEEAYGMVLNAVVKWVENNMNPRNSRVFFVTMSPTHTRSKDWGDDSDGNCYNQTTPIRDLSYWGPGTSKGLMRVIGEVFSTSKVPVGIVNITQLSEYRKDAHTQIYKKQWNPLTPEQIANPKSYADCTHWCLPGLQDTWNELLYSKLSAPTQIPMHPSAMQSLAVAVVALLASAAPFFPVAGAQGGEAAAAFAVGAAPEGCEVGEGEWVYDEAARPWYAEEACPYIPPEMTCQAHGRPDSSYQHWRWQPRGCSLPSFNATVMLEMLRGKRMLFVGDSLLRGQYISLLCLLHRSIPDASKSFETVNSLSIFRAKNYDATIEFYWAPMLAESNSDDGVAHEDRVIRGAAMNKHSNFWKGADVLVFNSYLWWITDSKIQILRGADDDMSKDIVEMESSEAYRLVLHQVTRWVDQNVDPKNARVFFVTASPTHDGCHKQTTPASAADGDAASATTSRRMQQVAGEVLASSPSRVPVGVVNVTAMSVPRRDAHTQTYREQWGTAAAATAATAARQSPEEVAADCTHWCVPGVPDAWNELLYWKLFFPMTIGITPPRKSRSTVAVVVGGGGGEDTWRTEETAKKTTTRVWGTTVSVSVSLRSHFRSLLLLLLVFLFLAVVSVTTKNGDTQHTPPPADDTIAAAIKLQEAAAATLPPSNATDDDGGECDLFDGRWVYDEAAYPLYKESECRVMSEQSACEKYGRTDLRYQHWRWQPHGCDLPRFDAAKFLGKLRDKRLVFVGDSLNRNQWASMVCLIDTGAPELHTTMNSTGSLSTFKIHEYNASVDFYWSPLLVESNSDHPLIHRVTNRIVRAASINKHAVHWTGADVLVFNSFIWWRQHPDIKVLWGSFDKSPAEEGEGDNFAVYKVIGSLRAYELAVRTWADWLEFHVDRTRTKLFFMTMSPTHLRSHDWEEPTTNNTNHNCYGETEPIAASGEGQRRGVVTDDDTAFARAVEAEARRLGERGVAVRLVNVTRLSETRKDAHPSVHRRFWDPVTDEQRRDPSSYADCIHWCLPGVPDVWNQLLYAHFVSLRSHYFSWFLLLLLVLFVVLAVTVTTKNGDGVDDDAENGAGDGECDMSSGRWVYDEEAYPVYKESECRVIWEDLACEKYGRTDLRYQHWRWQPHGCDLPRFNAVKLLENLRDKRLVFVGDSLNRNQWASMVCLIDTGAPQLHTTVNKTRSLMSFKIHEYNTTLDFYWSPLLVESNSDHPRFHRVADRIVRAASINKHAVHWTDADVLVFNSYVWWGSFDNSTTTTEQGDVYKVSKVVSGLRAYELSLRTWADWMEFHVDRTRTKLFFMTMSPTHIRSHDWEEPTTTKNHKCHGETEPIAPDDQLRRGGGGGGSKNTIKFARAVEAETRRLAERGVAVRLVNMTRLSETRKDAHPSVHRRFWDPVSDEQRRNPSSYADCIHWCLPGVPDVWNQLLYAHLVS</sequence>
<dbReference type="STRING" id="77586.A0A0D9W0Q2"/>
<keyword evidence="7" id="KW-0333">Golgi apparatus</keyword>
<dbReference type="EnsemblPlants" id="LPERR03G33040.1">
    <property type="protein sequence ID" value="LPERR03G33040.1"/>
    <property type="gene ID" value="LPERR03G33040"/>
</dbReference>
<dbReference type="Gramene" id="LPERR03G33040.1">
    <property type="protein sequence ID" value="LPERR03G33040.1"/>
    <property type="gene ID" value="LPERR03G33040"/>
</dbReference>
<evidence type="ECO:0000256" key="6">
    <source>
        <dbReference type="ARBA" id="ARBA00022989"/>
    </source>
</evidence>
<feature type="domain" description="Trichome birefringence-like C-terminal" evidence="13">
    <location>
        <begin position="462"/>
        <end position="744"/>
    </location>
</feature>
<evidence type="ECO:0000256" key="2">
    <source>
        <dbReference type="ARBA" id="ARBA00007727"/>
    </source>
</evidence>
<evidence type="ECO:0000256" key="5">
    <source>
        <dbReference type="ARBA" id="ARBA00022968"/>
    </source>
</evidence>
<dbReference type="GO" id="GO:0000139">
    <property type="term" value="C:Golgi membrane"/>
    <property type="evidence" value="ECO:0007669"/>
    <property type="project" value="UniProtKB-SubCell"/>
</dbReference>
<dbReference type="InterPro" id="IPR025846">
    <property type="entry name" value="TBL_N"/>
</dbReference>
<evidence type="ECO:0000256" key="8">
    <source>
        <dbReference type="ARBA" id="ARBA00023136"/>
    </source>
</evidence>
<keyword evidence="5" id="KW-0735">Signal-anchor</keyword>
<feature type="domain" description="Trichome birefringence-like N-terminal" evidence="14">
    <location>
        <begin position="13"/>
        <end position="66"/>
    </location>
</feature>
<feature type="domain" description="Trichome birefringence-like C-terminal" evidence="13">
    <location>
        <begin position="922"/>
        <end position="1229"/>
    </location>
</feature>
<keyword evidence="9" id="KW-1015">Disulfide bond</keyword>
<evidence type="ECO:0008006" key="17">
    <source>
        <dbReference type="Google" id="ProtNLM"/>
    </source>
</evidence>
<evidence type="ECO:0000256" key="10">
    <source>
        <dbReference type="ARBA" id="ARBA00023180"/>
    </source>
</evidence>
<dbReference type="Pfam" id="PF14416">
    <property type="entry name" value="PMR5N"/>
    <property type="match status" value="4"/>
</dbReference>
<keyword evidence="6 12" id="KW-1133">Transmembrane helix</keyword>
<dbReference type="InterPro" id="IPR029962">
    <property type="entry name" value="TBL"/>
</dbReference>
<dbReference type="InterPro" id="IPR026057">
    <property type="entry name" value="TBL_C"/>
</dbReference>
<proteinExistence type="inferred from homology"/>
<organism evidence="15 16">
    <name type="scientific">Leersia perrieri</name>
    <dbReference type="NCBI Taxonomy" id="77586"/>
    <lineage>
        <taxon>Eukaryota</taxon>
        <taxon>Viridiplantae</taxon>
        <taxon>Streptophyta</taxon>
        <taxon>Embryophyta</taxon>
        <taxon>Tracheophyta</taxon>
        <taxon>Spermatophyta</taxon>
        <taxon>Magnoliopsida</taxon>
        <taxon>Liliopsida</taxon>
        <taxon>Poales</taxon>
        <taxon>Poaceae</taxon>
        <taxon>BOP clade</taxon>
        <taxon>Oryzoideae</taxon>
        <taxon>Oryzeae</taxon>
        <taxon>Oryzinae</taxon>
        <taxon>Leersia</taxon>
    </lineage>
</organism>
<evidence type="ECO:0000313" key="16">
    <source>
        <dbReference type="Proteomes" id="UP000032180"/>
    </source>
</evidence>
<reference evidence="15 16" key="1">
    <citation type="submission" date="2012-08" db="EMBL/GenBank/DDBJ databases">
        <title>Oryza genome evolution.</title>
        <authorList>
            <person name="Wing R.A."/>
        </authorList>
    </citation>
    <scope>NUCLEOTIDE SEQUENCE</scope>
</reference>
<feature type="domain" description="Trichome birefringence-like C-terminal" evidence="13">
    <location>
        <begin position="1331"/>
        <end position="1629"/>
    </location>
</feature>
<keyword evidence="16" id="KW-1185">Reference proteome</keyword>
<reference evidence="16" key="2">
    <citation type="submission" date="2013-12" db="EMBL/GenBank/DDBJ databases">
        <authorList>
            <person name="Yu Y."/>
            <person name="Lee S."/>
            <person name="de Baynast K."/>
            <person name="Wissotski M."/>
            <person name="Liu L."/>
            <person name="Talag J."/>
            <person name="Goicoechea J."/>
            <person name="Angelova A."/>
            <person name="Jetty R."/>
            <person name="Kudrna D."/>
            <person name="Golser W."/>
            <person name="Rivera L."/>
            <person name="Zhang J."/>
            <person name="Wing R."/>
        </authorList>
    </citation>
    <scope>NUCLEOTIDE SEQUENCE</scope>
</reference>
<dbReference type="PANTHER" id="PTHR32285:SF11">
    <property type="entry name" value="PROTEIN TRICHOME BIREFRINGENCE-LIKE 34"/>
    <property type="match status" value="1"/>
</dbReference>
<dbReference type="GO" id="GO:1990538">
    <property type="term" value="F:xylan O-acetyltransferase activity"/>
    <property type="evidence" value="ECO:0007669"/>
    <property type="project" value="UniProtKB-ARBA"/>
</dbReference>
<evidence type="ECO:0000256" key="9">
    <source>
        <dbReference type="ARBA" id="ARBA00023157"/>
    </source>
</evidence>
<evidence type="ECO:0000256" key="1">
    <source>
        <dbReference type="ARBA" id="ARBA00004323"/>
    </source>
</evidence>
<keyword evidence="10" id="KW-0325">Glycoprotein</keyword>
<evidence type="ECO:0000256" key="4">
    <source>
        <dbReference type="ARBA" id="ARBA00022692"/>
    </source>
</evidence>